<dbReference type="InterPro" id="IPR013785">
    <property type="entry name" value="Aldolase_TIM"/>
</dbReference>
<dbReference type="PANTHER" id="PTHR43656:SF2">
    <property type="entry name" value="BINDING OXIDOREDUCTASE, PUTATIVE (AFU_ORTHOLOGUE AFUA_2G08260)-RELATED"/>
    <property type="match status" value="1"/>
</dbReference>
<dbReference type="RefSeq" id="WP_013807072.1">
    <property type="nucleotide sequence ID" value="NC_015564.1"/>
</dbReference>
<dbReference type="Proteomes" id="UP000009235">
    <property type="component" value="Chromosome"/>
</dbReference>
<proteinExistence type="predicted"/>
<dbReference type="AlphaFoldDB" id="F6ER36"/>
<dbReference type="STRING" id="443218.AS9A_2276"/>
<gene>
    <name evidence="4" type="ordered locus">AS9A_2276</name>
</gene>
<organism evidence="4 5">
    <name type="scientific">Hoyosella subflava (strain DSM 45089 / JCM 17490 / NBRC 109087 / DQS3-9A1)</name>
    <name type="common">Amycolicicoccus subflavus</name>
    <dbReference type="NCBI Taxonomy" id="443218"/>
    <lineage>
        <taxon>Bacteria</taxon>
        <taxon>Bacillati</taxon>
        <taxon>Actinomycetota</taxon>
        <taxon>Actinomycetes</taxon>
        <taxon>Mycobacteriales</taxon>
        <taxon>Hoyosellaceae</taxon>
        <taxon>Hoyosella</taxon>
    </lineage>
</organism>
<dbReference type="InterPro" id="IPR001155">
    <property type="entry name" value="OxRdtase_FMN_N"/>
</dbReference>
<dbReference type="CDD" id="cd04733">
    <property type="entry name" value="OYE_like_2_FMN"/>
    <property type="match status" value="1"/>
</dbReference>
<name>F6ER36_HOYSD</name>
<dbReference type="GO" id="GO:0010181">
    <property type="term" value="F:FMN binding"/>
    <property type="evidence" value="ECO:0007669"/>
    <property type="project" value="InterPro"/>
</dbReference>
<dbReference type="SUPFAM" id="SSF51395">
    <property type="entry name" value="FMN-linked oxidoreductases"/>
    <property type="match status" value="1"/>
</dbReference>
<dbReference type="HOGENOM" id="CLU_012153_6_2_11"/>
<dbReference type="OrthoDB" id="3169239at2"/>
<dbReference type="Gene3D" id="3.20.20.70">
    <property type="entry name" value="Aldolase class I"/>
    <property type="match status" value="1"/>
</dbReference>
<evidence type="ECO:0000313" key="5">
    <source>
        <dbReference type="Proteomes" id="UP000009235"/>
    </source>
</evidence>
<evidence type="ECO:0000259" key="3">
    <source>
        <dbReference type="Pfam" id="PF00724"/>
    </source>
</evidence>
<sequence length="401" mass="42865">MPVTIASPLTLPCGVTLNNRLAKAAMSEQIAQANGAPSEKLIRLYANWGRGGAGMLLTGNVMIDHNALVEPRNAILEDDKHLEHISRWARAGKAHGAAMIMQINHPGRVPVLPLLRQPVGPSAIRPGQLGYNLRKPRALSETEVKDLIARYARTAKLAVDTGFDGVQVHAAHGYLLSQFLSPKANNRDDEYGGDPKRRMALLLEVVEAVRAAIGSAKVLAVKLNSADFEKGGFTTEESVDVALALEAAGIDLLEISGGNYEAPAMTGIVKNSTASREAYFLSYAEGLRELSKVPLMLTGGVRTAEFMNEVLGSGAVDVIGLGRPMAIHADYPDRLLAGTAPERLPAAPRADFGPLDAWMQLAWHAANFERIANGSQKPVTPGLIRGLTKATVTISRKALTQ</sequence>
<evidence type="ECO:0000256" key="1">
    <source>
        <dbReference type="ARBA" id="ARBA00022630"/>
    </source>
</evidence>
<feature type="domain" description="NADH:flavin oxidoreductase/NADH oxidase N-terminal" evidence="3">
    <location>
        <begin position="8"/>
        <end position="338"/>
    </location>
</feature>
<keyword evidence="2" id="KW-0560">Oxidoreductase</keyword>
<dbReference type="KEGG" id="asd:AS9A_2276"/>
<dbReference type="Pfam" id="PF00724">
    <property type="entry name" value="Oxidored_FMN"/>
    <property type="match status" value="1"/>
</dbReference>
<dbReference type="GO" id="GO:0016491">
    <property type="term" value="F:oxidoreductase activity"/>
    <property type="evidence" value="ECO:0007669"/>
    <property type="project" value="UniProtKB-KW"/>
</dbReference>
<dbReference type="PANTHER" id="PTHR43656">
    <property type="entry name" value="BINDING OXIDOREDUCTASE, PUTATIVE (AFU_ORTHOLOGUE AFUA_2G08260)-RELATED"/>
    <property type="match status" value="1"/>
</dbReference>
<protein>
    <submittedName>
        <fullName evidence="4">Oxidoreductase, FAD/FMN-binding protein</fullName>
    </submittedName>
</protein>
<dbReference type="InterPro" id="IPR051799">
    <property type="entry name" value="NADH_flavin_oxidoreductase"/>
</dbReference>
<reference evidence="4 5" key="1">
    <citation type="journal article" date="2011" name="J. Bacteriol.">
        <title>Complete genome sequence of Amycolicicoccus subflavus DQS3-9A1T, an actinomycete isolated from crude oil-polluted soil.</title>
        <authorList>
            <person name="Cai M."/>
            <person name="Chen W.M."/>
            <person name="Nie Y."/>
            <person name="Chi C.Q."/>
            <person name="Wang Y.N."/>
            <person name="Tang Y.Q."/>
            <person name="Li G.Y."/>
            <person name="Wu X.L."/>
        </authorList>
    </citation>
    <scope>NUCLEOTIDE SEQUENCE [LARGE SCALE GENOMIC DNA]</scope>
    <source>
        <strain evidence="5">DSM 45089 / DQS3-9A1</strain>
    </source>
</reference>
<dbReference type="eggNOG" id="COG1902">
    <property type="taxonomic scope" value="Bacteria"/>
</dbReference>
<evidence type="ECO:0000256" key="2">
    <source>
        <dbReference type="ARBA" id="ARBA00023002"/>
    </source>
</evidence>
<keyword evidence="5" id="KW-1185">Reference proteome</keyword>
<evidence type="ECO:0000313" key="4">
    <source>
        <dbReference type="EMBL" id="AEF40723.1"/>
    </source>
</evidence>
<keyword evidence="1" id="KW-0285">Flavoprotein</keyword>
<dbReference type="EMBL" id="CP002786">
    <property type="protein sequence ID" value="AEF40723.1"/>
    <property type="molecule type" value="Genomic_DNA"/>
</dbReference>
<accession>F6ER36</accession>